<evidence type="ECO:0000256" key="1">
    <source>
        <dbReference type="ARBA" id="ARBA00006601"/>
    </source>
</evidence>
<evidence type="ECO:0000256" key="3">
    <source>
        <dbReference type="ARBA" id="ARBA00016796"/>
    </source>
</evidence>
<dbReference type="InterPro" id="IPR014027">
    <property type="entry name" value="UDP-Glc/GDP-Man_DH_C"/>
</dbReference>
<dbReference type="Gene3D" id="3.40.50.720">
    <property type="entry name" value="NAD(P)-binding Rossmann-like Domain"/>
    <property type="match status" value="2"/>
</dbReference>
<reference evidence="11" key="2">
    <citation type="submission" date="2016-10" db="EMBL/GenBank/DDBJ databases">
        <authorList>
            <person name="de Groot N.N."/>
        </authorList>
    </citation>
    <scope>NUCLEOTIDE SEQUENCE [LARGE SCALE GENOMIC DNA]</scope>
    <source>
        <strain evidence="11">CGMCC 1.12397</strain>
    </source>
</reference>
<dbReference type="PIRSF" id="PIRSF500136">
    <property type="entry name" value="UDP_ManNAc_DH"/>
    <property type="match status" value="1"/>
</dbReference>
<dbReference type="InterPro" id="IPR008927">
    <property type="entry name" value="6-PGluconate_DH-like_C_sf"/>
</dbReference>
<dbReference type="Pfam" id="PF03720">
    <property type="entry name" value="UDPG_MGDP_dh_C"/>
    <property type="match status" value="1"/>
</dbReference>
<feature type="domain" description="UDP-glucose/GDP-mannose dehydrogenase C-terminal" evidence="9">
    <location>
        <begin position="306"/>
        <end position="419"/>
    </location>
</feature>
<evidence type="ECO:0000256" key="8">
    <source>
        <dbReference type="PIRNR" id="PIRNR000124"/>
    </source>
</evidence>
<dbReference type="EMBL" id="FNKQ01000006">
    <property type="protein sequence ID" value="SDR11935.1"/>
    <property type="molecule type" value="Genomic_DNA"/>
</dbReference>
<dbReference type="PANTHER" id="PTHR43491">
    <property type="entry name" value="UDP-N-ACETYL-D-MANNOSAMINE DEHYDROGENASE"/>
    <property type="match status" value="1"/>
</dbReference>
<dbReference type="AlphaFoldDB" id="A0A1H1GFQ6"/>
<keyword evidence="13" id="KW-1185">Reference proteome</keyword>
<dbReference type="InterPro" id="IPR028359">
    <property type="entry name" value="UDP_ManNAc/GlcNAc_DH"/>
</dbReference>
<dbReference type="InterPro" id="IPR017476">
    <property type="entry name" value="UDP-Glc/GDP-Man"/>
</dbReference>
<dbReference type="SUPFAM" id="SSF48179">
    <property type="entry name" value="6-phosphogluconate dehydrogenase C-terminal domain-like"/>
    <property type="match status" value="1"/>
</dbReference>
<evidence type="ECO:0000259" key="9">
    <source>
        <dbReference type="SMART" id="SM00984"/>
    </source>
</evidence>
<reference evidence="12" key="1">
    <citation type="submission" date="2016-10" db="EMBL/GenBank/DDBJ databases">
        <authorList>
            <person name="Varghese N."/>
            <person name="Submissions S."/>
        </authorList>
    </citation>
    <scope>NUCLEOTIDE SEQUENCE [LARGE SCALE GENOMIC DNA]</scope>
    <source>
        <strain evidence="12">CGMCC 1.12397</strain>
    </source>
</reference>
<comment type="catalytic activity">
    <reaction evidence="7">
        <text>UDP-N-acetyl-alpha-D-mannosamine + 2 NAD(+) + H2O = UDP-N-acetyl-alpha-D-mannosaminouronate + 2 NADH + 3 H(+)</text>
        <dbReference type="Rhea" id="RHEA:25780"/>
        <dbReference type="ChEBI" id="CHEBI:15377"/>
        <dbReference type="ChEBI" id="CHEBI:15378"/>
        <dbReference type="ChEBI" id="CHEBI:57540"/>
        <dbReference type="ChEBI" id="CHEBI:57945"/>
        <dbReference type="ChEBI" id="CHEBI:68623"/>
        <dbReference type="ChEBI" id="CHEBI:70731"/>
        <dbReference type="EC" id="1.1.1.336"/>
    </reaction>
</comment>
<dbReference type="EMBL" id="QQST01000004">
    <property type="protein sequence ID" value="RDI69622.1"/>
    <property type="molecule type" value="Genomic_DNA"/>
</dbReference>
<dbReference type="PANTHER" id="PTHR43491:SF2">
    <property type="entry name" value="UDP-N-ACETYL-D-MANNOSAMINE DEHYDROGENASE"/>
    <property type="match status" value="1"/>
</dbReference>
<dbReference type="OrthoDB" id="372050at2157"/>
<evidence type="ECO:0000256" key="5">
    <source>
        <dbReference type="ARBA" id="ARBA00023027"/>
    </source>
</evidence>
<name>A0A1H1GFQ6_9EURY</name>
<dbReference type="GO" id="GO:0000271">
    <property type="term" value="P:polysaccharide biosynthetic process"/>
    <property type="evidence" value="ECO:0007669"/>
    <property type="project" value="InterPro"/>
</dbReference>
<evidence type="ECO:0000313" key="12">
    <source>
        <dbReference type="Proteomes" id="UP000199289"/>
    </source>
</evidence>
<evidence type="ECO:0000256" key="2">
    <source>
        <dbReference type="ARBA" id="ARBA00012935"/>
    </source>
</evidence>
<keyword evidence="4" id="KW-0560">Oxidoreductase</keyword>
<dbReference type="Pfam" id="PF00984">
    <property type="entry name" value="UDPG_MGDP_dh"/>
    <property type="match status" value="1"/>
</dbReference>
<dbReference type="EC" id="1.1.1.336" evidence="2"/>
<dbReference type="Proteomes" id="UP000255421">
    <property type="component" value="Unassembled WGS sequence"/>
</dbReference>
<dbReference type="GO" id="GO:0051287">
    <property type="term" value="F:NAD binding"/>
    <property type="evidence" value="ECO:0007669"/>
    <property type="project" value="InterPro"/>
</dbReference>
<organism evidence="11 12">
    <name type="scientific">Halopelagius longus</name>
    <dbReference type="NCBI Taxonomy" id="1236180"/>
    <lineage>
        <taxon>Archaea</taxon>
        <taxon>Methanobacteriati</taxon>
        <taxon>Methanobacteriota</taxon>
        <taxon>Stenosarchaea group</taxon>
        <taxon>Halobacteria</taxon>
        <taxon>Halobacteriales</taxon>
        <taxon>Haloferacaceae</taxon>
    </lineage>
</organism>
<reference evidence="10 13" key="3">
    <citation type="submission" date="2018-07" db="EMBL/GenBank/DDBJ databases">
        <title>Genome sequence of extremly halophilic archaeon Halopelagius longus strain BC12-B1.</title>
        <authorList>
            <person name="Zhang X."/>
        </authorList>
    </citation>
    <scope>NUCLEOTIDE SEQUENCE [LARGE SCALE GENOMIC DNA]</scope>
    <source>
        <strain evidence="10 13">BC12-B1</strain>
    </source>
</reference>
<comment type="similarity">
    <text evidence="1 8">Belongs to the UDP-glucose/GDP-mannose dehydrogenase family.</text>
</comment>
<evidence type="ECO:0000313" key="13">
    <source>
        <dbReference type="Proteomes" id="UP000255421"/>
    </source>
</evidence>
<keyword evidence="5" id="KW-0520">NAD</keyword>
<dbReference type="RefSeq" id="WP_092539128.1">
    <property type="nucleotide sequence ID" value="NZ_FNKQ01000006.1"/>
</dbReference>
<dbReference type="InterPro" id="IPR036291">
    <property type="entry name" value="NAD(P)-bd_dom_sf"/>
</dbReference>
<gene>
    <name evidence="10" type="ORF">DWB78_17775</name>
    <name evidence="11" type="ORF">SAMN05216278_3638</name>
</gene>
<dbReference type="InterPro" id="IPR001732">
    <property type="entry name" value="UDP-Glc/GDP-Man_DH_N"/>
</dbReference>
<proteinExistence type="inferred from homology"/>
<dbReference type="GO" id="GO:0016628">
    <property type="term" value="F:oxidoreductase activity, acting on the CH-CH group of donors, NAD or NADP as acceptor"/>
    <property type="evidence" value="ECO:0007669"/>
    <property type="project" value="InterPro"/>
</dbReference>
<dbReference type="SUPFAM" id="SSF52413">
    <property type="entry name" value="UDP-glucose/GDP-mannose dehydrogenase C-terminal domain"/>
    <property type="match status" value="1"/>
</dbReference>
<dbReference type="NCBIfam" id="TIGR03026">
    <property type="entry name" value="NDP-sugDHase"/>
    <property type="match status" value="1"/>
</dbReference>
<dbReference type="Pfam" id="PF03721">
    <property type="entry name" value="UDPG_MGDP_dh_N"/>
    <property type="match status" value="1"/>
</dbReference>
<dbReference type="InterPro" id="IPR014026">
    <property type="entry name" value="UDP-Glc/GDP-Man_DH_dimer"/>
</dbReference>
<dbReference type="GO" id="GO:0089714">
    <property type="term" value="F:UDP-N-acetyl-D-mannosamine dehydrogenase activity"/>
    <property type="evidence" value="ECO:0007669"/>
    <property type="project" value="UniProtKB-EC"/>
</dbReference>
<dbReference type="Proteomes" id="UP000199289">
    <property type="component" value="Unassembled WGS sequence"/>
</dbReference>
<dbReference type="PIRSF" id="PIRSF000124">
    <property type="entry name" value="UDPglc_GDPman_dh"/>
    <property type="match status" value="1"/>
</dbReference>
<sequence>MKFCVHGIGYIGLATGALFANNGHDVVGYDPDEELVADLRAGEPRTTEDDLREYVLEAMENGFEPRTEPVEADCHLVCVPTPYDEDRERADLTYVEAAGRTVADLLRPGDTVILESTVPPGTTEEVLAPVLAESGLAPGEDFSLAHCPETVLPGNITHELVHNDRIVGGIDAESADRAIALYEPATEGTIHRAPDATTAEFVKLSQNAYRDVNIAFANELARVAADYGIDSRDAISLANNHPRVDILNPGPGVGGHCLPIDPWFLGQSSDSLDLVKSARRVNDGMSEYIVELLESELGTLDDARVAVLGVAYKGNVDDTRRSPGLRLARSLSSRTSDRRASALTDGGSYVETGGAEVRLHDPYVDDEEIDLRPLDDALGGADAVVITSDHDDFEDIDAERAASLVDNRLVVDATATLDAEEWRAAGFDYLAL</sequence>
<evidence type="ECO:0000256" key="6">
    <source>
        <dbReference type="ARBA" id="ARBA00030172"/>
    </source>
</evidence>
<dbReference type="SUPFAM" id="SSF51735">
    <property type="entry name" value="NAD(P)-binding Rossmann-fold domains"/>
    <property type="match status" value="1"/>
</dbReference>
<evidence type="ECO:0000256" key="7">
    <source>
        <dbReference type="ARBA" id="ARBA00049130"/>
    </source>
</evidence>
<evidence type="ECO:0000313" key="10">
    <source>
        <dbReference type="EMBL" id="RDI69622.1"/>
    </source>
</evidence>
<evidence type="ECO:0000313" key="11">
    <source>
        <dbReference type="EMBL" id="SDR11935.1"/>
    </source>
</evidence>
<evidence type="ECO:0000256" key="4">
    <source>
        <dbReference type="ARBA" id="ARBA00023002"/>
    </source>
</evidence>
<protein>
    <recommendedName>
        <fullName evidence="3">UDP-N-acetyl-D-mannosamine dehydrogenase</fullName>
        <ecNumber evidence="2">1.1.1.336</ecNumber>
    </recommendedName>
    <alternativeName>
        <fullName evidence="6">UDP-ManNAc 6-dehydrogenase</fullName>
    </alternativeName>
</protein>
<dbReference type="InterPro" id="IPR036220">
    <property type="entry name" value="UDP-Glc/GDP-Man_DH_C_sf"/>
</dbReference>
<accession>A0A1H1GFQ6</accession>
<dbReference type="SMART" id="SM00984">
    <property type="entry name" value="UDPG_MGDP_dh_C"/>
    <property type="match status" value="1"/>
</dbReference>